<dbReference type="Proteomes" id="UP000182227">
    <property type="component" value="Unassembled WGS sequence"/>
</dbReference>
<evidence type="ECO:0000259" key="2">
    <source>
        <dbReference type="Pfam" id="PF00884"/>
    </source>
</evidence>
<dbReference type="InterPro" id="IPR050738">
    <property type="entry name" value="Sulfatase"/>
</dbReference>
<sequence length="245" mass="27586">MGFEYFYGFLAGEASQYEPNLVRNTTVVAPPKTAEEGYHLSEDLADDAISWLRRHKAFNADKPFFMYWASGAIHGPHHIMKEWADKYAGKFDDGWDAYRERVFGRAKDKGWIPQDCALTERDPQLAAWDDIPEDEKPFQRRLMEVAAGYGEHVDVQVGRIADELESLATPRTRCSSTSGATTVHQVKARTAPSLNCWRRTVFPPRCASTSMPSTSWVASTCWAPRWSTTSTTRPGHGPVALRTRG</sequence>
<dbReference type="InterPro" id="IPR017850">
    <property type="entry name" value="Alkaline_phosphatase_core_sf"/>
</dbReference>
<feature type="domain" description="Sulfatase N-terminal" evidence="2">
    <location>
        <begin position="2"/>
        <end position="166"/>
    </location>
</feature>
<dbReference type="SUPFAM" id="SSF53649">
    <property type="entry name" value="Alkaline phosphatase-like"/>
    <property type="match status" value="1"/>
</dbReference>
<dbReference type="PANTHER" id="PTHR42693">
    <property type="entry name" value="ARYLSULFATASE FAMILY MEMBER"/>
    <property type="match status" value="1"/>
</dbReference>
<evidence type="ECO:0000256" key="1">
    <source>
        <dbReference type="ARBA" id="ARBA00008779"/>
    </source>
</evidence>
<name>A0A0U1DCL6_9MYCO</name>
<evidence type="ECO:0000313" key="3">
    <source>
        <dbReference type="EMBL" id="CQD11225.1"/>
    </source>
</evidence>
<gene>
    <name evidence="3" type="ORF">BN970_02248</name>
</gene>
<dbReference type="Pfam" id="PF00884">
    <property type="entry name" value="Sulfatase"/>
    <property type="match status" value="1"/>
</dbReference>
<organism evidence="3 4">
    <name type="scientific">Mycolicibacterium conceptionense</name>
    <dbReference type="NCBI Taxonomy" id="451644"/>
    <lineage>
        <taxon>Bacteria</taxon>
        <taxon>Bacillati</taxon>
        <taxon>Actinomycetota</taxon>
        <taxon>Actinomycetes</taxon>
        <taxon>Mycobacteriales</taxon>
        <taxon>Mycobacteriaceae</taxon>
        <taxon>Mycolicibacterium</taxon>
    </lineage>
</organism>
<evidence type="ECO:0000313" key="4">
    <source>
        <dbReference type="Proteomes" id="UP000182227"/>
    </source>
</evidence>
<dbReference type="Gene3D" id="3.40.720.10">
    <property type="entry name" value="Alkaline Phosphatase, subunit A"/>
    <property type="match status" value="1"/>
</dbReference>
<proteinExistence type="inferred from homology"/>
<reference evidence="3 4" key="1">
    <citation type="submission" date="2015-03" db="EMBL/GenBank/DDBJ databases">
        <authorList>
            <person name="Murphy D."/>
        </authorList>
    </citation>
    <scope>NUCLEOTIDE SEQUENCE [LARGE SCALE GENOMIC DNA]</scope>
    <source>
        <strain evidence="3 4">D16</strain>
    </source>
</reference>
<protein>
    <submittedName>
        <fullName evidence="3">Sulfatase</fullName>
    </submittedName>
</protein>
<dbReference type="AlphaFoldDB" id="A0A0U1DCL6"/>
<dbReference type="InterPro" id="IPR000917">
    <property type="entry name" value="Sulfatase_N"/>
</dbReference>
<dbReference type="EMBL" id="CTEF01000001">
    <property type="protein sequence ID" value="CQD11225.1"/>
    <property type="molecule type" value="Genomic_DNA"/>
</dbReference>
<comment type="similarity">
    <text evidence="1">Belongs to the sulfatase family.</text>
</comment>
<accession>A0A0U1DCL6</accession>
<dbReference type="PANTHER" id="PTHR42693:SF43">
    <property type="entry name" value="BLL2667 PROTEIN"/>
    <property type="match status" value="1"/>
</dbReference>